<dbReference type="Proteomes" id="UP000067626">
    <property type="component" value="Chromosome"/>
</dbReference>
<reference evidence="1 2" key="1">
    <citation type="submission" date="2015-07" db="EMBL/GenBank/DDBJ databases">
        <title>Genome analysis of myxobacterium Chondromyces crocatus Cm c5 reveals a high potential for natural compound synthesis and the genetic basis for the loss of fruiting body formation.</title>
        <authorList>
            <person name="Zaburannyi N."/>
            <person name="Bunk B."/>
            <person name="Maier J."/>
            <person name="Overmann J."/>
            <person name="Mueller R."/>
        </authorList>
    </citation>
    <scope>NUCLEOTIDE SEQUENCE [LARGE SCALE GENOMIC DNA]</scope>
    <source>
        <strain evidence="1 2">Cm c5</strain>
    </source>
</reference>
<sequence>MALRLPLSIKLTRRVVARRDLFCEFVQKTTNPSQADAAFAFHAFAFKADEHEFARAFLSQRTEFWLFRANQRAFCGDFLAVDMSSPWLAGRRVYVIELKQGMSIRIGSGAVGVQLRNAATAVRALARDRGLVGEDAASVTVAGDGAEVCATFRDGVGIEGGRASR</sequence>
<organism evidence="1 2">
    <name type="scientific">Chondromyces crocatus</name>
    <dbReference type="NCBI Taxonomy" id="52"/>
    <lineage>
        <taxon>Bacteria</taxon>
        <taxon>Pseudomonadati</taxon>
        <taxon>Myxococcota</taxon>
        <taxon>Polyangia</taxon>
        <taxon>Polyangiales</taxon>
        <taxon>Polyangiaceae</taxon>
        <taxon>Chondromyces</taxon>
    </lineage>
</organism>
<evidence type="ECO:0000313" key="1">
    <source>
        <dbReference type="EMBL" id="AKT41321.1"/>
    </source>
</evidence>
<dbReference type="AlphaFoldDB" id="A0A0K1EKD0"/>
<gene>
    <name evidence="1" type="ORF">CMC5_054950</name>
</gene>
<protein>
    <submittedName>
        <fullName evidence="1">Uncharacterized protein</fullName>
    </submittedName>
</protein>
<accession>A0A0K1EKD0</accession>
<dbReference type="RefSeq" id="WP_156338893.1">
    <property type="nucleotide sequence ID" value="NZ_CP012159.1"/>
</dbReference>
<dbReference type="OrthoDB" id="5382445at2"/>
<evidence type="ECO:0000313" key="2">
    <source>
        <dbReference type="Proteomes" id="UP000067626"/>
    </source>
</evidence>
<dbReference type="KEGG" id="ccro:CMC5_054950"/>
<keyword evidence="2" id="KW-1185">Reference proteome</keyword>
<dbReference type="EMBL" id="CP012159">
    <property type="protein sequence ID" value="AKT41321.1"/>
    <property type="molecule type" value="Genomic_DNA"/>
</dbReference>
<name>A0A0K1EKD0_CHOCO</name>
<proteinExistence type="predicted"/>